<comment type="caution">
    <text evidence="2">The sequence shown here is derived from an EMBL/GenBank/DDBJ whole genome shotgun (WGS) entry which is preliminary data.</text>
</comment>
<keyword evidence="1" id="KW-1133">Transmembrane helix</keyword>
<dbReference type="EMBL" id="LAZR01001737">
    <property type="protein sequence ID" value="KKN39912.1"/>
    <property type="molecule type" value="Genomic_DNA"/>
</dbReference>
<sequence>MKKILRTLAGLTVTLAGPPITYMGFEAFKVYFSFRPLDPLDFLLLILGIVLILAGSIFTWLGINTILYSKEKSEENTSDKP</sequence>
<gene>
    <name evidence="2" type="ORF">LCGC14_0738820</name>
</gene>
<accession>A0A0F9QSG5</accession>
<proteinExistence type="predicted"/>
<evidence type="ECO:0000313" key="2">
    <source>
        <dbReference type="EMBL" id="KKN39912.1"/>
    </source>
</evidence>
<protein>
    <submittedName>
        <fullName evidence="2">Uncharacterized protein</fullName>
    </submittedName>
</protein>
<reference evidence="2" key="1">
    <citation type="journal article" date="2015" name="Nature">
        <title>Complex archaea that bridge the gap between prokaryotes and eukaryotes.</title>
        <authorList>
            <person name="Spang A."/>
            <person name="Saw J.H."/>
            <person name="Jorgensen S.L."/>
            <person name="Zaremba-Niedzwiedzka K."/>
            <person name="Martijn J."/>
            <person name="Lind A.E."/>
            <person name="van Eijk R."/>
            <person name="Schleper C."/>
            <person name="Guy L."/>
            <person name="Ettema T.J."/>
        </authorList>
    </citation>
    <scope>NUCLEOTIDE SEQUENCE</scope>
</reference>
<dbReference type="AlphaFoldDB" id="A0A0F9QSG5"/>
<name>A0A0F9QSG5_9ZZZZ</name>
<keyword evidence="1" id="KW-0812">Transmembrane</keyword>
<feature type="transmembrane region" description="Helical" evidence="1">
    <location>
        <begin position="40"/>
        <end position="63"/>
    </location>
</feature>
<keyword evidence="1" id="KW-0472">Membrane</keyword>
<evidence type="ECO:0000256" key="1">
    <source>
        <dbReference type="SAM" id="Phobius"/>
    </source>
</evidence>
<organism evidence="2">
    <name type="scientific">marine sediment metagenome</name>
    <dbReference type="NCBI Taxonomy" id="412755"/>
    <lineage>
        <taxon>unclassified sequences</taxon>
        <taxon>metagenomes</taxon>
        <taxon>ecological metagenomes</taxon>
    </lineage>
</organism>